<dbReference type="InterPro" id="IPR001296">
    <property type="entry name" value="Glyco_trans_1"/>
</dbReference>
<dbReference type="SUPFAM" id="SSF53756">
    <property type="entry name" value="UDP-Glycosyltransferase/glycogen phosphorylase"/>
    <property type="match status" value="1"/>
</dbReference>
<dbReference type="Pfam" id="PF00534">
    <property type="entry name" value="Glycos_transf_1"/>
    <property type="match status" value="1"/>
</dbReference>
<comment type="caution">
    <text evidence="3">The sequence shown here is derived from an EMBL/GenBank/DDBJ whole genome shotgun (WGS) entry which is preliminary data.</text>
</comment>
<sequence length="349" mass="39984">MNILHLTPYMECGGTERCIINLICRSLENGHRVFLVSPEGGGLKNIPEKVNVYKLRNWSVVKPFTSVYELKKLLLTVHKKVDIIQVHASAEMAYLAKKYLPELPVIFTCHGYDNYLPSYFNYWLASRFLKNVNCVVALNPLDKEYFIQAGVEKEKVVFIPNGVEERFFNQKTKGENNKKVVGIVGRLVRQKNIEWAIKAQARCRFSSRLLIAGDGPLRSKLERRAKKLGVDREVIFLGHKDEVEKVYPLFSYLLVCSRNEAFALIILEALASGVPVFVPSWLPGLVRLWQSAPGVFVFKNGKDLKEQIEKGKGAGEKDKLQSFAKSFLWDNIFKKYQELYFKLLTRESS</sequence>
<dbReference type="Gene3D" id="3.40.50.2000">
    <property type="entry name" value="Glycogen Phosphorylase B"/>
    <property type="match status" value="2"/>
</dbReference>
<dbReference type="InterPro" id="IPR050194">
    <property type="entry name" value="Glycosyltransferase_grp1"/>
</dbReference>
<reference evidence="3 4" key="1">
    <citation type="submission" date="2018-06" db="EMBL/GenBank/DDBJ databases">
        <title>Extensive metabolic versatility and redundancy in microbially diverse, dynamic hydrothermal sediments.</title>
        <authorList>
            <person name="Dombrowski N."/>
            <person name="Teske A."/>
            <person name="Baker B.J."/>
        </authorList>
    </citation>
    <scope>NUCLEOTIDE SEQUENCE [LARGE SCALE GENOMIC DNA]</scope>
    <source>
        <strain evidence="3">B3_G15</strain>
    </source>
</reference>
<evidence type="ECO:0000313" key="4">
    <source>
        <dbReference type="Proteomes" id="UP000280417"/>
    </source>
</evidence>
<dbReference type="Pfam" id="PF13439">
    <property type="entry name" value="Glyco_transf_4"/>
    <property type="match status" value="1"/>
</dbReference>
<protein>
    <recommendedName>
        <fullName evidence="5">Glycosyltransferase family 1 protein</fullName>
    </recommendedName>
</protein>
<proteinExistence type="predicted"/>
<evidence type="ECO:0000259" key="2">
    <source>
        <dbReference type="Pfam" id="PF13439"/>
    </source>
</evidence>
<evidence type="ECO:0000313" key="3">
    <source>
        <dbReference type="EMBL" id="RLE13354.1"/>
    </source>
</evidence>
<accession>A0A662DC21</accession>
<gene>
    <name evidence="3" type="ORF">DRJ04_04480</name>
</gene>
<evidence type="ECO:0008006" key="5">
    <source>
        <dbReference type="Google" id="ProtNLM"/>
    </source>
</evidence>
<dbReference type="Proteomes" id="UP000280417">
    <property type="component" value="Unassembled WGS sequence"/>
</dbReference>
<dbReference type="AlphaFoldDB" id="A0A662DC21"/>
<dbReference type="PANTHER" id="PTHR45947">
    <property type="entry name" value="SULFOQUINOVOSYL TRANSFERASE SQD2"/>
    <property type="match status" value="1"/>
</dbReference>
<dbReference type="PANTHER" id="PTHR45947:SF3">
    <property type="entry name" value="SULFOQUINOVOSYL TRANSFERASE SQD2"/>
    <property type="match status" value="1"/>
</dbReference>
<dbReference type="InterPro" id="IPR028098">
    <property type="entry name" value="Glyco_trans_4-like_N"/>
</dbReference>
<dbReference type="EMBL" id="QMQA01000101">
    <property type="protein sequence ID" value="RLE13354.1"/>
    <property type="molecule type" value="Genomic_DNA"/>
</dbReference>
<name>A0A662DC21_UNCAE</name>
<feature type="domain" description="Glycosyltransferase subfamily 4-like N-terminal" evidence="2">
    <location>
        <begin position="13"/>
        <end position="164"/>
    </location>
</feature>
<evidence type="ECO:0000259" key="1">
    <source>
        <dbReference type="Pfam" id="PF00534"/>
    </source>
</evidence>
<organism evidence="3 4">
    <name type="scientific">Aerophobetes bacterium</name>
    <dbReference type="NCBI Taxonomy" id="2030807"/>
    <lineage>
        <taxon>Bacteria</taxon>
        <taxon>Candidatus Aerophobota</taxon>
    </lineage>
</organism>
<dbReference type="GO" id="GO:0016757">
    <property type="term" value="F:glycosyltransferase activity"/>
    <property type="evidence" value="ECO:0007669"/>
    <property type="project" value="InterPro"/>
</dbReference>
<feature type="domain" description="Glycosyl transferase family 1" evidence="1">
    <location>
        <begin position="169"/>
        <end position="310"/>
    </location>
</feature>